<feature type="transmembrane region" description="Helical" evidence="5">
    <location>
        <begin position="167"/>
        <end position="186"/>
    </location>
</feature>
<feature type="transmembrane region" description="Helical" evidence="5">
    <location>
        <begin position="283"/>
        <end position="303"/>
    </location>
</feature>
<feature type="transmembrane region" description="Helical" evidence="5">
    <location>
        <begin position="309"/>
        <end position="335"/>
    </location>
</feature>
<keyword evidence="2 5" id="KW-0812">Transmembrane</keyword>
<feature type="transmembrane region" description="Helical" evidence="5">
    <location>
        <begin position="379"/>
        <end position="397"/>
    </location>
</feature>
<dbReference type="Gene3D" id="1.20.1250.20">
    <property type="entry name" value="MFS general substrate transporter like domains"/>
    <property type="match status" value="1"/>
</dbReference>
<evidence type="ECO:0000313" key="7">
    <source>
        <dbReference type="EMBL" id="MFC4675745.1"/>
    </source>
</evidence>
<dbReference type="InterPro" id="IPR011701">
    <property type="entry name" value="MFS"/>
</dbReference>
<dbReference type="InterPro" id="IPR051788">
    <property type="entry name" value="MFS_Transporter"/>
</dbReference>
<feature type="transmembrane region" description="Helical" evidence="5">
    <location>
        <begin position="257"/>
        <end position="276"/>
    </location>
</feature>
<dbReference type="RefSeq" id="WP_379999263.1">
    <property type="nucleotide sequence ID" value="NZ_JBHSGN010000117.1"/>
</dbReference>
<feature type="domain" description="Major facilitator superfamily (MFS) profile" evidence="6">
    <location>
        <begin position="14"/>
        <end position="403"/>
    </location>
</feature>
<evidence type="ECO:0000256" key="5">
    <source>
        <dbReference type="SAM" id="Phobius"/>
    </source>
</evidence>
<feature type="transmembrane region" description="Helical" evidence="5">
    <location>
        <begin position="81"/>
        <end position="99"/>
    </location>
</feature>
<dbReference type="Pfam" id="PF07690">
    <property type="entry name" value="MFS_1"/>
    <property type="match status" value="1"/>
</dbReference>
<dbReference type="Proteomes" id="UP001596023">
    <property type="component" value="Unassembled WGS sequence"/>
</dbReference>
<dbReference type="EMBL" id="JBHSGN010000117">
    <property type="protein sequence ID" value="MFC4675745.1"/>
    <property type="molecule type" value="Genomic_DNA"/>
</dbReference>
<feature type="transmembrane region" description="Helical" evidence="5">
    <location>
        <begin position="347"/>
        <end position="367"/>
    </location>
</feature>
<feature type="transmembrane region" description="Helical" evidence="5">
    <location>
        <begin position="14"/>
        <end position="33"/>
    </location>
</feature>
<accession>A0ABV9KZR4</accession>
<dbReference type="PANTHER" id="PTHR23514">
    <property type="entry name" value="BYPASS OF STOP CODON PROTEIN 6"/>
    <property type="match status" value="1"/>
</dbReference>
<reference evidence="8" key="1">
    <citation type="journal article" date="2019" name="Int. J. Syst. Evol. Microbiol.">
        <title>The Global Catalogue of Microorganisms (GCM) 10K type strain sequencing project: providing services to taxonomists for standard genome sequencing and annotation.</title>
        <authorList>
            <consortium name="The Broad Institute Genomics Platform"/>
            <consortium name="The Broad Institute Genome Sequencing Center for Infectious Disease"/>
            <person name="Wu L."/>
            <person name="Ma J."/>
        </authorList>
    </citation>
    <scope>NUCLEOTIDE SEQUENCE [LARGE SCALE GENOMIC DNA]</scope>
    <source>
        <strain evidence="8">CCUG 66188</strain>
    </source>
</reference>
<gene>
    <name evidence="7" type="ORF">ACFO6W_18825</name>
</gene>
<proteinExistence type="predicted"/>
<feature type="transmembrane region" description="Helical" evidence="5">
    <location>
        <begin position="218"/>
        <end position="237"/>
    </location>
</feature>
<protein>
    <submittedName>
        <fullName evidence="7">MFS transporter</fullName>
    </submittedName>
</protein>
<dbReference type="PROSITE" id="PS50850">
    <property type="entry name" value="MFS"/>
    <property type="match status" value="1"/>
</dbReference>
<comment type="subcellular location">
    <subcellularLocation>
        <location evidence="1">Membrane</location>
        <topology evidence="1">Multi-pass membrane protein</topology>
    </subcellularLocation>
</comment>
<name>A0ABV9KZR4_9BACT</name>
<comment type="caution">
    <text evidence="7">The sequence shown here is derived from an EMBL/GenBank/DDBJ whole genome shotgun (WGS) entry which is preliminary data.</text>
</comment>
<dbReference type="PANTHER" id="PTHR23514:SF13">
    <property type="entry name" value="INNER MEMBRANE PROTEIN YBJJ"/>
    <property type="match status" value="1"/>
</dbReference>
<dbReference type="InterPro" id="IPR020846">
    <property type="entry name" value="MFS_dom"/>
</dbReference>
<evidence type="ECO:0000256" key="3">
    <source>
        <dbReference type="ARBA" id="ARBA00022989"/>
    </source>
</evidence>
<keyword evidence="3 5" id="KW-1133">Transmembrane helix</keyword>
<keyword evidence="4 5" id="KW-0472">Membrane</keyword>
<dbReference type="SUPFAM" id="SSF103473">
    <property type="entry name" value="MFS general substrate transporter"/>
    <property type="match status" value="1"/>
</dbReference>
<keyword evidence="8" id="KW-1185">Reference proteome</keyword>
<feature type="transmembrane region" description="Helical" evidence="5">
    <location>
        <begin position="105"/>
        <end position="125"/>
    </location>
</feature>
<evidence type="ECO:0000259" key="6">
    <source>
        <dbReference type="PROSITE" id="PS50850"/>
    </source>
</evidence>
<evidence type="ECO:0000313" key="8">
    <source>
        <dbReference type="Proteomes" id="UP001596023"/>
    </source>
</evidence>
<feature type="transmembrane region" description="Helical" evidence="5">
    <location>
        <begin position="137"/>
        <end position="161"/>
    </location>
</feature>
<dbReference type="CDD" id="cd17393">
    <property type="entry name" value="MFS_MosC_like"/>
    <property type="match status" value="1"/>
</dbReference>
<feature type="transmembrane region" description="Helical" evidence="5">
    <location>
        <begin position="53"/>
        <end position="74"/>
    </location>
</feature>
<organism evidence="7 8">
    <name type="scientific">Dysgonomonas termitidis</name>
    <dbReference type="NCBI Taxonomy" id="1516126"/>
    <lineage>
        <taxon>Bacteria</taxon>
        <taxon>Pseudomonadati</taxon>
        <taxon>Bacteroidota</taxon>
        <taxon>Bacteroidia</taxon>
        <taxon>Bacteroidales</taxon>
        <taxon>Dysgonomonadaceae</taxon>
        <taxon>Dysgonomonas</taxon>
    </lineage>
</organism>
<sequence>MTEIQPASYSKQRIRYAVMALFIAQGLCFASWASRLPDIKKDFSVESYLHYGLLMFLIPIGKFVAIPLVGFLLPRIGSKKTVLISITGFTLSLFMVSLMPDITGLGIAMFLFGIFWNMTDISLNTQAIEVERIYGKPIIATFHASWSLAACIGALIGYGMINLKVGTFVHFAIITIVALIAILINYKYLQEATPKAVQAEKETEPKIISKGFRMPETLLIQLGLVWLLALIVENTMFEWSDVYFQSVIKAPESLQVGFLVFMIMMFSGRMLTNFAYRIWQKKTVLQIAGALILIGFVTSSLFIHTADTLIIKVIINSIGFMLIGLGISCVVPTLYSIVGDKAKTPVGTALTIMSSISFVGPLVAPLLVGAISDSHGMEWAYLAVGLLGGCIVVIAALSKTLRK</sequence>
<dbReference type="InterPro" id="IPR036259">
    <property type="entry name" value="MFS_trans_sf"/>
</dbReference>
<evidence type="ECO:0000256" key="1">
    <source>
        <dbReference type="ARBA" id="ARBA00004141"/>
    </source>
</evidence>
<evidence type="ECO:0000256" key="4">
    <source>
        <dbReference type="ARBA" id="ARBA00023136"/>
    </source>
</evidence>
<evidence type="ECO:0000256" key="2">
    <source>
        <dbReference type="ARBA" id="ARBA00022692"/>
    </source>
</evidence>